<gene>
    <name evidence="1" type="ORF">QFC22_006632</name>
</gene>
<reference evidence="1" key="1">
    <citation type="submission" date="2023-04" db="EMBL/GenBank/DDBJ databases">
        <title>Draft Genome sequencing of Naganishia species isolated from polar environments using Oxford Nanopore Technology.</title>
        <authorList>
            <person name="Leo P."/>
            <person name="Venkateswaran K."/>
        </authorList>
    </citation>
    <scope>NUCLEOTIDE SEQUENCE</scope>
    <source>
        <strain evidence="1">MNA-CCFEE 5425</strain>
    </source>
</reference>
<evidence type="ECO:0000313" key="1">
    <source>
        <dbReference type="EMBL" id="KAJ9111036.1"/>
    </source>
</evidence>
<proteinExistence type="predicted"/>
<name>A0ACC2WHZ9_9TREE</name>
<keyword evidence="2" id="KW-1185">Reference proteome</keyword>
<protein>
    <submittedName>
        <fullName evidence="1">Uncharacterized protein</fullName>
    </submittedName>
</protein>
<sequence length="1107" mass="122149">MLLGRDCRVVMGPCRNQELLSIVALVPDKLMNEQASSSWTAHGSLEDLLKSFHDFPPWIKDTFKACPDISLWQLRDMVSSKPSLRLSTLLFFTYTQRRHCPLSTQDALPTWYKGRTILIGDAAHSMLPLQGQGASQSIEDAEALGWFFRDVGDAEGEDVTSRLEEVFEARCERASLIQQYSRQAAKSATEAGSNVITISKPASRNRKVRSSSTESASANPRKSKSPSTTTTGNAPKLYPIGDGTWAPLEYILSLRTGSQQAQDSSQGQQSQQPDQDQAQNRATSAERRMSSSVPRNLDNTSNSNVHRQGDTSEHYQQASQNHNSHQRPSTASFIDHEHPRRPDHPTSFAQYENDGGFEFPTSTARLHRGGEGDNDGSGNVERAEAATAGGSGGGGGIVVDGQRGGAAGMGMTGRDAYGPFSSRIDPMLVSSMDTSCRQQTSAHALPNTQTQQQLSNHGVLLSTSIGGNLREPVLPADTNEGIMMNHATSSHLPDIATVARPDNLRNHLHQPQDSTSSNLYLSYNAFPLHVGQDDKHQHRAATSELAFTPQEIGLSRILSPDQQYEQEVVSSVPRSDDRENDYFIHSQDHRKKFLGASSSQVFVKWLDEESTSGGIRPSSHLKHGMAAAEEMILPGQLELCHHPLPPQPALETYVATYFRTIHILYPVLDESWLRFQLSRPKGPQTAGEEVVTPVVWLVVSLGASMTTSNHQSAAISQTYLDLAWKALSVIIGKPFRSSVQALVLMAVALRLRSKDGVAWSMIGSAIRIGQSLGLHRHTVGPDTSLDARIWYATISLDAIGSIESGRPMTIRRSDYSTSLSSFKDDTFTLGTNSQPVNVLAAFAELCQEIAYIVQVLFPTNPATSSEYEIEVLEHIGVIHMRLETWAKSLPLQIRPGGDTPVPGPFFPFAAMLHMQYHQILSLIDHPRLVLQNLTHPLLRGRPFLHFLEASESICTQSARAILTTLDASARTPSKYHLWTFHSIGTAIFALSLFTCKHPTTWRARADVEMLSHATRAITKGFLDQGLSPQFVDMYEAVNRMTRKKVMESFEPESVAPDIQENLPPQAIEPIMDENAVNIDELWSTLFGLGNTTEHEMLHSRDEPSYRF</sequence>
<evidence type="ECO:0000313" key="2">
    <source>
        <dbReference type="Proteomes" id="UP001243375"/>
    </source>
</evidence>
<organism evidence="1 2">
    <name type="scientific">Naganishia vaughanmartiniae</name>
    <dbReference type="NCBI Taxonomy" id="1424756"/>
    <lineage>
        <taxon>Eukaryota</taxon>
        <taxon>Fungi</taxon>
        <taxon>Dikarya</taxon>
        <taxon>Basidiomycota</taxon>
        <taxon>Agaricomycotina</taxon>
        <taxon>Tremellomycetes</taxon>
        <taxon>Filobasidiales</taxon>
        <taxon>Filobasidiaceae</taxon>
        <taxon>Naganishia</taxon>
    </lineage>
</organism>
<dbReference type="EMBL" id="JASBWU010000033">
    <property type="protein sequence ID" value="KAJ9111036.1"/>
    <property type="molecule type" value="Genomic_DNA"/>
</dbReference>
<dbReference type="Proteomes" id="UP001243375">
    <property type="component" value="Unassembled WGS sequence"/>
</dbReference>
<comment type="caution">
    <text evidence="1">The sequence shown here is derived from an EMBL/GenBank/DDBJ whole genome shotgun (WGS) entry which is preliminary data.</text>
</comment>
<accession>A0ACC2WHZ9</accession>